<dbReference type="EMBL" id="VUNR01000005">
    <property type="protein sequence ID" value="MSU08121.1"/>
    <property type="molecule type" value="Genomic_DNA"/>
</dbReference>
<dbReference type="AlphaFoldDB" id="A0A6I2UG13"/>
<dbReference type="Proteomes" id="UP000433181">
    <property type="component" value="Unassembled WGS sequence"/>
</dbReference>
<gene>
    <name evidence="5" type="ORF">FYJ84_03830</name>
</gene>
<dbReference type="Gene3D" id="1.10.10.10">
    <property type="entry name" value="Winged helix-like DNA-binding domain superfamily/Winged helix DNA-binding domain"/>
    <property type="match status" value="1"/>
</dbReference>
<accession>A0A6I2UG13</accession>
<proteinExistence type="predicted"/>
<evidence type="ECO:0000313" key="5">
    <source>
        <dbReference type="EMBL" id="MSU08121.1"/>
    </source>
</evidence>
<dbReference type="GO" id="GO:0003677">
    <property type="term" value="F:DNA binding"/>
    <property type="evidence" value="ECO:0007669"/>
    <property type="project" value="UniProtKB-KW"/>
</dbReference>
<dbReference type="PROSITE" id="PS50995">
    <property type="entry name" value="HTH_MARR_2"/>
    <property type="match status" value="1"/>
</dbReference>
<reference evidence="5 6" key="1">
    <citation type="submission" date="2019-08" db="EMBL/GenBank/DDBJ databases">
        <title>In-depth cultivation of the pig gut microbiome towards novel bacterial diversity and tailored functional studies.</title>
        <authorList>
            <person name="Wylensek D."/>
            <person name="Hitch T.C.A."/>
            <person name="Clavel T."/>
        </authorList>
    </citation>
    <scope>NUCLEOTIDE SEQUENCE [LARGE SCALE GENOMIC DNA]</scope>
    <source>
        <strain evidence="5 6">WCA-693-APC-5D-A</strain>
    </source>
</reference>
<sequence>MENRKIRDELESLVSFIRQKHKEFMVSRLQPLGIKTSSRGAVLYAVFENEGLVQEDISSRLSMDKAFVTRELNALGDMGLIKRLKDPQDHRRNHIFLTDDGRELGESIVKIEEEWVKMAYAGFSAKEFSAMKNFSERISNNIRNN</sequence>
<dbReference type="PRINTS" id="PR00598">
    <property type="entry name" value="HTHMARR"/>
</dbReference>
<comment type="caution">
    <text evidence="5">The sequence shown here is derived from an EMBL/GenBank/DDBJ whole genome shotgun (WGS) entry which is preliminary data.</text>
</comment>
<dbReference type="GO" id="GO:0003700">
    <property type="term" value="F:DNA-binding transcription factor activity"/>
    <property type="evidence" value="ECO:0007669"/>
    <property type="project" value="InterPro"/>
</dbReference>
<name>A0A6I2UG13_9FIRM</name>
<dbReference type="SMART" id="SM00347">
    <property type="entry name" value="HTH_MARR"/>
    <property type="match status" value="1"/>
</dbReference>
<organism evidence="5 6">
    <name type="scientific">Anaerovibrio slackiae</name>
    <dbReference type="NCBI Taxonomy" id="2652309"/>
    <lineage>
        <taxon>Bacteria</taxon>
        <taxon>Bacillati</taxon>
        <taxon>Bacillota</taxon>
        <taxon>Negativicutes</taxon>
        <taxon>Selenomonadales</taxon>
        <taxon>Selenomonadaceae</taxon>
        <taxon>Anaerovibrio</taxon>
    </lineage>
</organism>
<dbReference type="GeneID" id="96778035"/>
<evidence type="ECO:0000256" key="2">
    <source>
        <dbReference type="ARBA" id="ARBA00023125"/>
    </source>
</evidence>
<keyword evidence="3" id="KW-0804">Transcription</keyword>
<evidence type="ECO:0000259" key="4">
    <source>
        <dbReference type="PROSITE" id="PS50995"/>
    </source>
</evidence>
<evidence type="ECO:0000256" key="1">
    <source>
        <dbReference type="ARBA" id="ARBA00023015"/>
    </source>
</evidence>
<dbReference type="SUPFAM" id="SSF46785">
    <property type="entry name" value="Winged helix' DNA-binding domain"/>
    <property type="match status" value="1"/>
</dbReference>
<evidence type="ECO:0000256" key="3">
    <source>
        <dbReference type="ARBA" id="ARBA00023163"/>
    </source>
</evidence>
<dbReference type="InterPro" id="IPR036390">
    <property type="entry name" value="WH_DNA-bd_sf"/>
</dbReference>
<protein>
    <submittedName>
        <fullName evidence="5">MarR family transcriptional regulator</fullName>
    </submittedName>
</protein>
<keyword evidence="1" id="KW-0805">Transcription regulation</keyword>
<dbReference type="PANTHER" id="PTHR42756:SF1">
    <property type="entry name" value="TRANSCRIPTIONAL REPRESSOR OF EMRAB OPERON"/>
    <property type="match status" value="1"/>
</dbReference>
<feature type="domain" description="HTH marR-type" evidence="4">
    <location>
        <begin position="1"/>
        <end position="140"/>
    </location>
</feature>
<keyword evidence="6" id="KW-1185">Reference proteome</keyword>
<evidence type="ECO:0000313" key="6">
    <source>
        <dbReference type="Proteomes" id="UP000433181"/>
    </source>
</evidence>
<keyword evidence="2" id="KW-0238">DNA-binding</keyword>
<dbReference type="PANTHER" id="PTHR42756">
    <property type="entry name" value="TRANSCRIPTIONAL REGULATOR, MARR"/>
    <property type="match status" value="1"/>
</dbReference>
<dbReference type="InterPro" id="IPR000835">
    <property type="entry name" value="HTH_MarR-typ"/>
</dbReference>
<dbReference type="RefSeq" id="WP_154406280.1">
    <property type="nucleotide sequence ID" value="NZ_JAQXJM010000138.1"/>
</dbReference>
<dbReference type="InterPro" id="IPR036388">
    <property type="entry name" value="WH-like_DNA-bd_sf"/>
</dbReference>
<dbReference type="Pfam" id="PF01047">
    <property type="entry name" value="MarR"/>
    <property type="match status" value="1"/>
</dbReference>